<dbReference type="InterPro" id="IPR046947">
    <property type="entry name" value="LytR-like"/>
</dbReference>
<dbReference type="RefSeq" id="WP_074641686.1">
    <property type="nucleotide sequence ID" value="NZ_FOFU01000002.1"/>
</dbReference>
<dbReference type="PANTHER" id="PTHR37299">
    <property type="entry name" value="TRANSCRIPTIONAL REGULATOR-RELATED"/>
    <property type="match status" value="1"/>
</dbReference>
<dbReference type="GO" id="GO:0000156">
    <property type="term" value="F:phosphorelay response regulator activity"/>
    <property type="evidence" value="ECO:0007669"/>
    <property type="project" value="InterPro"/>
</dbReference>
<organism evidence="2 3">
    <name type="scientific">Treponema bryantii</name>
    <dbReference type="NCBI Taxonomy" id="163"/>
    <lineage>
        <taxon>Bacteria</taxon>
        <taxon>Pseudomonadati</taxon>
        <taxon>Spirochaetota</taxon>
        <taxon>Spirochaetia</taxon>
        <taxon>Spirochaetales</taxon>
        <taxon>Treponemataceae</taxon>
        <taxon>Treponema</taxon>
    </lineage>
</organism>
<accession>A0A1H9D892</accession>
<dbReference type="SMART" id="SM00850">
    <property type="entry name" value="LytTR"/>
    <property type="match status" value="1"/>
</dbReference>
<dbReference type="InterPro" id="IPR007492">
    <property type="entry name" value="LytTR_DNA-bd_dom"/>
</dbReference>
<dbReference type="Proteomes" id="UP000182360">
    <property type="component" value="Unassembled WGS sequence"/>
</dbReference>
<feature type="domain" description="HTH LytTR-type" evidence="1">
    <location>
        <begin position="41"/>
        <end position="145"/>
    </location>
</feature>
<dbReference type="OrthoDB" id="2168082at2"/>
<evidence type="ECO:0000259" key="1">
    <source>
        <dbReference type="PROSITE" id="PS50930"/>
    </source>
</evidence>
<dbReference type="GO" id="GO:0003677">
    <property type="term" value="F:DNA binding"/>
    <property type="evidence" value="ECO:0007669"/>
    <property type="project" value="InterPro"/>
</dbReference>
<dbReference type="Pfam" id="PF04397">
    <property type="entry name" value="LytTR"/>
    <property type="match status" value="1"/>
</dbReference>
<sequence length="145" mass="16472">MKITINVEPSAAETSLLVTCKELTPQVEKLLAAIRILDKQITANKGDAVCLINLADVFYIEALERKTFIYTDKEVFDSEMKLYELEAALAQYNFVRVSKNTICSLSKIKTLKSEVDRKIKITMENGYQIIASRMYADELRKKLGV</sequence>
<name>A0A1H9D892_9SPIR</name>
<evidence type="ECO:0000313" key="3">
    <source>
        <dbReference type="Proteomes" id="UP000182360"/>
    </source>
</evidence>
<proteinExistence type="predicted"/>
<keyword evidence="3" id="KW-1185">Reference proteome</keyword>
<reference evidence="2 3" key="1">
    <citation type="submission" date="2016-10" db="EMBL/GenBank/DDBJ databases">
        <authorList>
            <person name="de Groot N.N."/>
        </authorList>
    </citation>
    <scope>NUCLEOTIDE SEQUENCE [LARGE SCALE GENOMIC DNA]</scope>
    <source>
        <strain evidence="2 3">B25</strain>
    </source>
</reference>
<dbReference type="PANTHER" id="PTHR37299:SF4">
    <property type="entry name" value="TRANSCRIPTIONAL REGULATOR"/>
    <property type="match status" value="1"/>
</dbReference>
<dbReference type="PROSITE" id="PS50930">
    <property type="entry name" value="HTH_LYTTR"/>
    <property type="match status" value="1"/>
</dbReference>
<dbReference type="Gene3D" id="2.40.50.1020">
    <property type="entry name" value="LytTr DNA-binding domain"/>
    <property type="match status" value="1"/>
</dbReference>
<gene>
    <name evidence="2" type="ORF">SAMN04487977_102476</name>
</gene>
<dbReference type="AlphaFoldDB" id="A0A1H9D892"/>
<protein>
    <submittedName>
        <fullName evidence="2">Transcriptional regulator, LytTR family</fullName>
    </submittedName>
</protein>
<dbReference type="eggNOG" id="COG3279">
    <property type="taxonomic scope" value="Bacteria"/>
</dbReference>
<evidence type="ECO:0000313" key="2">
    <source>
        <dbReference type="EMBL" id="SEQ09680.1"/>
    </source>
</evidence>
<dbReference type="EMBL" id="FOFU01000002">
    <property type="protein sequence ID" value="SEQ09680.1"/>
    <property type="molecule type" value="Genomic_DNA"/>
</dbReference>